<dbReference type="RefSeq" id="WP_338607596.1">
    <property type="nucleotide sequence ID" value="NZ_CP146275.1"/>
</dbReference>
<evidence type="ECO:0000313" key="2">
    <source>
        <dbReference type="Proteomes" id="UP001369958"/>
    </source>
</evidence>
<organism evidence="1 2">
    <name type="scientific">Pelagibacterium nitratireducens</name>
    <dbReference type="NCBI Taxonomy" id="1046114"/>
    <lineage>
        <taxon>Bacteria</taxon>
        <taxon>Pseudomonadati</taxon>
        <taxon>Pseudomonadota</taxon>
        <taxon>Alphaproteobacteria</taxon>
        <taxon>Hyphomicrobiales</taxon>
        <taxon>Devosiaceae</taxon>
        <taxon>Pelagibacterium</taxon>
    </lineage>
</organism>
<reference evidence="1 2" key="1">
    <citation type="submission" date="2024-02" db="EMBL/GenBank/DDBJ databases">
        <title>Complete genome sequence of Pelagibacterium nitratireducens ZH15.</title>
        <authorList>
            <person name="Zhao L.H."/>
        </authorList>
    </citation>
    <scope>NUCLEOTIDE SEQUENCE [LARGE SCALE GENOMIC DNA]</scope>
    <source>
        <strain evidence="1 2">ZH15</strain>
    </source>
</reference>
<evidence type="ECO:0000313" key="1">
    <source>
        <dbReference type="EMBL" id="WWT32133.1"/>
    </source>
</evidence>
<dbReference type="EMBL" id="CP146275">
    <property type="protein sequence ID" value="WWT32133.1"/>
    <property type="molecule type" value="Genomic_DNA"/>
</dbReference>
<keyword evidence="2" id="KW-1185">Reference proteome</keyword>
<name>A0ABZ2HWW9_9HYPH</name>
<sequence>MALVILTIIGALVTVAAATAGLLISAQAEVDARSQSTNSRSV</sequence>
<proteinExistence type="predicted"/>
<gene>
    <name evidence="1" type="ORF">V6617_14105</name>
</gene>
<dbReference type="Proteomes" id="UP001369958">
    <property type="component" value="Chromosome"/>
</dbReference>
<accession>A0ABZ2HWW9</accession>
<protein>
    <submittedName>
        <fullName evidence="1">Uncharacterized protein</fullName>
    </submittedName>
</protein>